<keyword evidence="5" id="KW-0863">Zinc-finger</keyword>
<evidence type="ECO:0000256" key="1">
    <source>
        <dbReference type="ARBA" id="ARBA00004604"/>
    </source>
</evidence>
<dbReference type="AlphaFoldDB" id="A0A914RYU4"/>
<evidence type="ECO:0000256" key="2">
    <source>
        <dbReference type="ARBA" id="ARBA00007212"/>
    </source>
</evidence>
<protein>
    <submittedName>
        <fullName evidence="9">Uncharacterized protein</fullName>
    </submittedName>
</protein>
<evidence type="ECO:0000313" key="9">
    <source>
        <dbReference type="WBParaSite" id="PEQ_0000720501-mRNA-1"/>
    </source>
</evidence>
<keyword evidence="4" id="KW-0677">Repeat</keyword>
<evidence type="ECO:0000313" key="8">
    <source>
        <dbReference type="Proteomes" id="UP000887564"/>
    </source>
</evidence>
<organism evidence="8 9">
    <name type="scientific">Parascaris equorum</name>
    <name type="common">Equine roundworm</name>
    <dbReference type="NCBI Taxonomy" id="6256"/>
    <lineage>
        <taxon>Eukaryota</taxon>
        <taxon>Metazoa</taxon>
        <taxon>Ecdysozoa</taxon>
        <taxon>Nematoda</taxon>
        <taxon>Chromadorea</taxon>
        <taxon>Rhabditida</taxon>
        <taxon>Spirurina</taxon>
        <taxon>Ascaridomorpha</taxon>
        <taxon>Ascaridoidea</taxon>
        <taxon>Ascarididae</taxon>
        <taxon>Parascaris</taxon>
    </lineage>
</organism>
<dbReference type="InterPro" id="IPR010531">
    <property type="entry name" value="NOA36"/>
</dbReference>
<evidence type="ECO:0000256" key="3">
    <source>
        <dbReference type="ARBA" id="ARBA00022723"/>
    </source>
</evidence>
<keyword evidence="7" id="KW-0539">Nucleus</keyword>
<reference evidence="9" key="1">
    <citation type="submission" date="2022-11" db="UniProtKB">
        <authorList>
            <consortium name="WormBaseParasite"/>
        </authorList>
    </citation>
    <scope>IDENTIFICATION</scope>
</reference>
<dbReference type="GO" id="GO:0005730">
    <property type="term" value="C:nucleolus"/>
    <property type="evidence" value="ECO:0007669"/>
    <property type="project" value="UniProtKB-SubCell"/>
</dbReference>
<keyword evidence="6" id="KW-0862">Zinc</keyword>
<dbReference type="PANTHER" id="PTHR13214">
    <property type="entry name" value="ZINC FINGER PROTEIN 330"/>
    <property type="match status" value="1"/>
</dbReference>
<name>A0A914RYU4_PAREQ</name>
<comment type="similarity">
    <text evidence="2">Belongs to the NOA36 family.</text>
</comment>
<evidence type="ECO:0000256" key="4">
    <source>
        <dbReference type="ARBA" id="ARBA00022737"/>
    </source>
</evidence>
<accession>A0A914RYU4</accession>
<evidence type="ECO:0000256" key="5">
    <source>
        <dbReference type="ARBA" id="ARBA00022771"/>
    </source>
</evidence>
<dbReference type="WBParaSite" id="PEQ_0000720501-mRNA-1">
    <property type="protein sequence ID" value="PEQ_0000720501-mRNA-1"/>
    <property type="gene ID" value="PEQ_0000720501"/>
</dbReference>
<evidence type="ECO:0000256" key="6">
    <source>
        <dbReference type="ARBA" id="ARBA00022833"/>
    </source>
</evidence>
<comment type="subcellular location">
    <subcellularLocation>
        <location evidence="1">Nucleus</location>
        <location evidence="1">Nucleolus</location>
    </subcellularLocation>
</comment>
<sequence length="118" mass="13311">MHCYRNEARNAGGACCTVYCQSAWYNEGLPESHLAHFYSEAVSGDETFQREFQQCEQCLREQKSRAFCYFCGALNKLPMCAACGKQKCMMKSGDCVIKHGGRYTTGEFPSLFISFSSH</sequence>
<proteinExistence type="inferred from homology"/>
<keyword evidence="3" id="KW-0479">Metal-binding</keyword>
<dbReference type="Proteomes" id="UP000887564">
    <property type="component" value="Unplaced"/>
</dbReference>
<dbReference type="Pfam" id="PF06524">
    <property type="entry name" value="NOA36"/>
    <property type="match status" value="1"/>
</dbReference>
<dbReference type="GO" id="GO:0008270">
    <property type="term" value="F:zinc ion binding"/>
    <property type="evidence" value="ECO:0007669"/>
    <property type="project" value="UniProtKB-KW"/>
</dbReference>
<dbReference type="PANTHER" id="PTHR13214:SF1">
    <property type="entry name" value="ZINC FINGER PROTEIN 330"/>
    <property type="match status" value="1"/>
</dbReference>
<keyword evidence="8" id="KW-1185">Reference proteome</keyword>
<evidence type="ECO:0000256" key="7">
    <source>
        <dbReference type="ARBA" id="ARBA00023242"/>
    </source>
</evidence>